<keyword evidence="8 12" id="KW-0812">Transmembrane</keyword>
<name>A0A6L6PF64_9BURK</name>
<evidence type="ECO:0000313" key="13">
    <source>
        <dbReference type="EMBL" id="MTV37654.1"/>
    </source>
</evidence>
<evidence type="ECO:0000256" key="7">
    <source>
        <dbReference type="ARBA" id="ARBA00022519"/>
    </source>
</evidence>
<evidence type="ECO:0000256" key="8">
    <source>
        <dbReference type="ARBA" id="ARBA00022692"/>
    </source>
</evidence>
<comment type="function">
    <text evidence="1 12">Required for the export of heme to the periplasm for the biogenesis of c-type cytochromes.</text>
</comment>
<dbReference type="RefSeq" id="WP_155463119.1">
    <property type="nucleotide sequence ID" value="NZ_WNKY01000006.1"/>
</dbReference>
<comment type="caution">
    <text evidence="13">The sequence shown here is derived from an EMBL/GenBank/DDBJ whole genome shotgun (WGS) entry which is preliminary data.</text>
</comment>
<dbReference type="InterPro" id="IPR007078">
    <property type="entry name" value="Haem_export_protD_CcmD"/>
</dbReference>
<sequence>MSEWLHMGGYALYVWGAIGAALLLPVCESVALRLRRRAALEQLKHQQDHDET</sequence>
<dbReference type="EMBL" id="WNKY01000006">
    <property type="protein sequence ID" value="MTV37654.1"/>
    <property type="molecule type" value="Genomic_DNA"/>
</dbReference>
<keyword evidence="6 12" id="KW-1003">Cell membrane</keyword>
<evidence type="ECO:0000256" key="6">
    <source>
        <dbReference type="ARBA" id="ARBA00022475"/>
    </source>
</evidence>
<keyword evidence="10 12" id="KW-1133">Transmembrane helix</keyword>
<evidence type="ECO:0000256" key="9">
    <source>
        <dbReference type="ARBA" id="ARBA00022748"/>
    </source>
</evidence>
<evidence type="ECO:0000256" key="5">
    <source>
        <dbReference type="ARBA" id="ARBA00022448"/>
    </source>
</evidence>
<evidence type="ECO:0000256" key="12">
    <source>
        <dbReference type="RuleBase" id="RU363101"/>
    </source>
</evidence>
<keyword evidence="5 12" id="KW-0813">Transport</keyword>
<dbReference type="GO" id="GO:0005886">
    <property type="term" value="C:plasma membrane"/>
    <property type="evidence" value="ECO:0007669"/>
    <property type="project" value="UniProtKB-SubCell"/>
</dbReference>
<dbReference type="GO" id="GO:0015886">
    <property type="term" value="P:heme transport"/>
    <property type="evidence" value="ECO:0007669"/>
    <property type="project" value="InterPro"/>
</dbReference>
<evidence type="ECO:0000256" key="10">
    <source>
        <dbReference type="ARBA" id="ARBA00022989"/>
    </source>
</evidence>
<dbReference type="Proteomes" id="UP000475582">
    <property type="component" value="Unassembled WGS sequence"/>
</dbReference>
<organism evidence="13 14">
    <name type="scientific">Duganella radicis</name>
    <dbReference type="NCBI Taxonomy" id="551988"/>
    <lineage>
        <taxon>Bacteria</taxon>
        <taxon>Pseudomonadati</taxon>
        <taxon>Pseudomonadota</taxon>
        <taxon>Betaproteobacteria</taxon>
        <taxon>Burkholderiales</taxon>
        <taxon>Oxalobacteraceae</taxon>
        <taxon>Telluria group</taxon>
        <taxon>Duganella</taxon>
    </lineage>
</organism>
<comment type="subcellular location">
    <subcellularLocation>
        <location evidence="2 12">Cell inner membrane</location>
        <topology evidence="2 12">Single-pass membrane protein</topology>
    </subcellularLocation>
</comment>
<protein>
    <recommendedName>
        <fullName evidence="4 12">Heme exporter protein D</fullName>
    </recommendedName>
</protein>
<comment type="similarity">
    <text evidence="3 12">Belongs to the CcmD/CycX/HelD family.</text>
</comment>
<accession>A0A6L6PF64</accession>
<dbReference type="NCBIfam" id="TIGR03141">
    <property type="entry name" value="cytochro_ccmD"/>
    <property type="match status" value="1"/>
</dbReference>
<keyword evidence="7 12" id="KW-0997">Cell inner membrane</keyword>
<dbReference type="OrthoDB" id="9815607at2"/>
<dbReference type="AlphaFoldDB" id="A0A6L6PF64"/>
<gene>
    <name evidence="13" type="primary">ccmD</name>
    <name evidence="13" type="ORF">GM676_08660</name>
</gene>
<dbReference type="GO" id="GO:0017004">
    <property type="term" value="P:cytochrome complex assembly"/>
    <property type="evidence" value="ECO:0007669"/>
    <property type="project" value="UniProtKB-KW"/>
</dbReference>
<evidence type="ECO:0000256" key="11">
    <source>
        <dbReference type="ARBA" id="ARBA00023136"/>
    </source>
</evidence>
<proteinExistence type="inferred from homology"/>
<keyword evidence="9 12" id="KW-0201">Cytochrome c-type biogenesis</keyword>
<keyword evidence="11 12" id="KW-0472">Membrane</keyword>
<keyword evidence="14" id="KW-1185">Reference proteome</keyword>
<feature type="transmembrane region" description="Helical" evidence="12">
    <location>
        <begin position="12"/>
        <end position="34"/>
    </location>
</feature>
<reference evidence="13 14" key="1">
    <citation type="submission" date="2019-11" db="EMBL/GenBank/DDBJ databases">
        <title>Type strains purchased from KCTC, JCM and DSMZ.</title>
        <authorList>
            <person name="Lu H."/>
        </authorList>
    </citation>
    <scope>NUCLEOTIDE SEQUENCE [LARGE SCALE GENOMIC DNA]</scope>
    <source>
        <strain evidence="13 14">KCTC 22382</strain>
    </source>
</reference>
<evidence type="ECO:0000256" key="1">
    <source>
        <dbReference type="ARBA" id="ARBA00002442"/>
    </source>
</evidence>
<dbReference type="Pfam" id="PF04995">
    <property type="entry name" value="CcmD"/>
    <property type="match status" value="1"/>
</dbReference>
<evidence type="ECO:0000256" key="2">
    <source>
        <dbReference type="ARBA" id="ARBA00004377"/>
    </source>
</evidence>
<evidence type="ECO:0000256" key="3">
    <source>
        <dbReference type="ARBA" id="ARBA00008741"/>
    </source>
</evidence>
<evidence type="ECO:0000313" key="14">
    <source>
        <dbReference type="Proteomes" id="UP000475582"/>
    </source>
</evidence>
<evidence type="ECO:0000256" key="4">
    <source>
        <dbReference type="ARBA" id="ARBA00016461"/>
    </source>
</evidence>